<keyword evidence="2" id="KW-0326">Glycosidase</keyword>
<dbReference type="InterPro" id="IPR013780">
    <property type="entry name" value="Glyco_hydro_b"/>
</dbReference>
<evidence type="ECO:0000313" key="5">
    <source>
        <dbReference type="Proteomes" id="UP000680304"/>
    </source>
</evidence>
<dbReference type="InterPro" id="IPR017853">
    <property type="entry name" value="GH"/>
</dbReference>
<reference evidence="4 5" key="1">
    <citation type="submission" date="2021-04" db="EMBL/GenBank/DDBJ databases">
        <title>Draft genome sequence of Paenibacillus cisolokensis, LC2-13A.</title>
        <authorList>
            <person name="Uke A."/>
            <person name="Chhe C."/>
            <person name="Baramee S."/>
            <person name="Kosugi A."/>
        </authorList>
    </citation>
    <scope>NUCLEOTIDE SEQUENCE [LARGE SCALE GENOMIC DNA]</scope>
    <source>
        <strain evidence="4 5">LC2-13A</strain>
    </source>
</reference>
<keyword evidence="1" id="KW-0378">Hydrolase</keyword>
<accession>A0ABQ4N9Q7</accession>
<keyword evidence="5" id="KW-1185">Reference proteome</keyword>
<dbReference type="EMBL" id="BOVJ01000115">
    <property type="protein sequence ID" value="GIQ64964.1"/>
    <property type="molecule type" value="Genomic_DNA"/>
</dbReference>
<dbReference type="Proteomes" id="UP000680304">
    <property type="component" value="Unassembled WGS sequence"/>
</dbReference>
<dbReference type="Gene3D" id="3.20.20.70">
    <property type="entry name" value="Aldolase class I"/>
    <property type="match status" value="1"/>
</dbReference>
<dbReference type="RefSeq" id="WP_213529441.1">
    <property type="nucleotide sequence ID" value="NZ_BOVJ01000115.1"/>
</dbReference>
<gene>
    <name evidence="4" type="ORF">PACILC2_35320</name>
</gene>
<name>A0ABQ4N9Q7_9BACL</name>
<feature type="domain" description="Glycosyl hydrolase family 36 C-terminal" evidence="3">
    <location>
        <begin position="249"/>
        <end position="318"/>
    </location>
</feature>
<evidence type="ECO:0000259" key="3">
    <source>
        <dbReference type="Pfam" id="PF16874"/>
    </source>
</evidence>
<comment type="caution">
    <text evidence="4">The sequence shown here is derived from an EMBL/GenBank/DDBJ whole genome shotgun (WGS) entry which is preliminary data.</text>
</comment>
<dbReference type="Pfam" id="PF02065">
    <property type="entry name" value="Melibiase"/>
    <property type="match status" value="1"/>
</dbReference>
<protein>
    <recommendedName>
        <fullName evidence="3">Glycosyl hydrolase family 36 C-terminal domain-containing protein</fullName>
    </recommendedName>
</protein>
<evidence type="ECO:0000313" key="4">
    <source>
        <dbReference type="EMBL" id="GIQ64964.1"/>
    </source>
</evidence>
<dbReference type="InterPro" id="IPR013785">
    <property type="entry name" value="Aldolase_TIM"/>
</dbReference>
<evidence type="ECO:0000256" key="2">
    <source>
        <dbReference type="ARBA" id="ARBA00023295"/>
    </source>
</evidence>
<evidence type="ECO:0000256" key="1">
    <source>
        <dbReference type="ARBA" id="ARBA00022801"/>
    </source>
</evidence>
<dbReference type="Pfam" id="PF16874">
    <property type="entry name" value="Glyco_hydro_36C"/>
    <property type="match status" value="1"/>
</dbReference>
<sequence>MVRDRGARARAALARNHPEFAATRDGEPIGYVCLGNPAAQEWAFETLDRLITEYNCDWIKLDYNLDPGAGCNRTDHGHGAGDGLFEHISAYYRLLERVRAKHPHVILESCSSGGLRIDLGLMKHTHTTFLSDPDWPEHDLQLFWGATTMLAPNVCLHWGYCDWLGEHRYQKFDPRDPSLTRERLDCYTRISMLGGFGFSQKLPDLPAWVAERFAHHIRVYRETVAPFVREADVYRLTDQPKRFARGERWAAFQYAKPDGREHLLFVFRLHGRSRKLRTIHLTALDPAARYAVSSLDNGKLMTRTGAELMEDGIVFELNEEESDLVWIRKEENGA</sequence>
<dbReference type="Gene3D" id="2.60.40.1180">
    <property type="entry name" value="Golgi alpha-mannosidase II"/>
    <property type="match status" value="1"/>
</dbReference>
<proteinExistence type="predicted"/>
<dbReference type="InterPro" id="IPR031705">
    <property type="entry name" value="Glyco_hydro_36_C"/>
</dbReference>
<dbReference type="SUPFAM" id="SSF51445">
    <property type="entry name" value="(Trans)glycosidases"/>
    <property type="match status" value="1"/>
</dbReference>
<organism evidence="4 5">
    <name type="scientific">Paenibacillus cisolokensis</name>
    <dbReference type="NCBI Taxonomy" id="1658519"/>
    <lineage>
        <taxon>Bacteria</taxon>
        <taxon>Bacillati</taxon>
        <taxon>Bacillota</taxon>
        <taxon>Bacilli</taxon>
        <taxon>Bacillales</taxon>
        <taxon>Paenibacillaceae</taxon>
        <taxon>Paenibacillus</taxon>
    </lineage>
</organism>